<dbReference type="InterPro" id="IPR025960">
    <property type="entry name" value="RVT_N"/>
</dbReference>
<proteinExistence type="predicted"/>
<keyword evidence="2" id="KW-0695">RNA-directed DNA polymerase</keyword>
<keyword evidence="3" id="KW-1185">Reference proteome</keyword>
<evidence type="ECO:0000313" key="2">
    <source>
        <dbReference type="EMBL" id="STX81656.1"/>
    </source>
</evidence>
<evidence type="ECO:0000259" key="1">
    <source>
        <dbReference type="Pfam" id="PF13655"/>
    </source>
</evidence>
<organism evidence="2 3">
    <name type="scientific">Legionella busanensis</name>
    <dbReference type="NCBI Taxonomy" id="190655"/>
    <lineage>
        <taxon>Bacteria</taxon>
        <taxon>Pseudomonadati</taxon>
        <taxon>Pseudomonadota</taxon>
        <taxon>Gammaproteobacteria</taxon>
        <taxon>Legionellales</taxon>
        <taxon>Legionellaceae</taxon>
        <taxon>Legionella</taxon>
    </lineage>
</organism>
<dbReference type="GO" id="GO:0003964">
    <property type="term" value="F:RNA-directed DNA polymerase activity"/>
    <property type="evidence" value="ECO:0007669"/>
    <property type="project" value="UniProtKB-KW"/>
</dbReference>
<dbReference type="Pfam" id="PF13655">
    <property type="entry name" value="RVT_N"/>
    <property type="match status" value="1"/>
</dbReference>
<dbReference type="RefSeq" id="WP_244917917.1">
    <property type="nucleotide sequence ID" value="NZ_UGOD01000007.1"/>
</dbReference>
<keyword evidence="2" id="KW-0548">Nucleotidyltransferase</keyword>
<evidence type="ECO:0000313" key="3">
    <source>
        <dbReference type="Proteomes" id="UP000254794"/>
    </source>
</evidence>
<sequence length="122" mass="13631">MTDVTLTGASSAKQLDWAAINWKIIECNVKRLQMRIAKATREGRPGQVKALQWLLTHSKSAKLLAVKRVTTNRGAKTPGTDRVVWRILNKNTKQRCSSNVKAIKHNRYEECISPSAMASSDP</sequence>
<feature type="domain" description="Reverse transcriptase N-terminal" evidence="1">
    <location>
        <begin position="17"/>
        <end position="90"/>
    </location>
</feature>
<dbReference type="AlphaFoldDB" id="A0A378KAB3"/>
<accession>A0A378KAB3</accession>
<protein>
    <submittedName>
        <fullName evidence="2">Reverse transcriptase</fullName>
    </submittedName>
</protein>
<name>A0A378KAB3_9GAMM</name>
<gene>
    <name evidence="2" type="ORF">NCTC13316_03530</name>
</gene>
<dbReference type="EMBL" id="UGOD01000007">
    <property type="protein sequence ID" value="STX81656.1"/>
    <property type="molecule type" value="Genomic_DNA"/>
</dbReference>
<reference evidence="2 3" key="1">
    <citation type="submission" date="2018-06" db="EMBL/GenBank/DDBJ databases">
        <authorList>
            <consortium name="Pathogen Informatics"/>
            <person name="Doyle S."/>
        </authorList>
    </citation>
    <scope>NUCLEOTIDE SEQUENCE [LARGE SCALE GENOMIC DNA]</scope>
    <source>
        <strain evidence="2 3">NCTC13316</strain>
    </source>
</reference>
<dbReference type="Proteomes" id="UP000254794">
    <property type="component" value="Unassembled WGS sequence"/>
</dbReference>
<keyword evidence="2" id="KW-0808">Transferase</keyword>